<dbReference type="AlphaFoldDB" id="X0ZQE6"/>
<organism evidence="1">
    <name type="scientific">marine sediment metagenome</name>
    <dbReference type="NCBI Taxonomy" id="412755"/>
    <lineage>
        <taxon>unclassified sequences</taxon>
        <taxon>metagenomes</taxon>
        <taxon>ecological metagenomes</taxon>
    </lineage>
</organism>
<sequence length="254" mass="30177">MNFVLSTYNKSEGIDDRSLTELTSLLLLDIPFEEKYRQDLEITIKSFLNEFFSKESKPPEFFHDLIKNFANYLDSIDLPEDKLNPLKFFTHLTSDHPPSDKAFPEITKFTNKIPDWLKAWRNGEKISFNLRHCIKTEQIFLIRSILSLLRATCPLDTEDKLRGLVLFDEPYEIFCKPDITCPEQKFYKQYFPVLLDDLKRRGIGLIFVNEEPYGLYDCICKQPNLKILFGFNMMWWKYYKKFQLSENDSEILDT</sequence>
<name>X0ZQE6_9ZZZZ</name>
<reference evidence="1" key="1">
    <citation type="journal article" date="2014" name="Front. Microbiol.">
        <title>High frequency of phylogenetically diverse reductive dehalogenase-homologous genes in deep subseafloor sedimentary metagenomes.</title>
        <authorList>
            <person name="Kawai M."/>
            <person name="Futagami T."/>
            <person name="Toyoda A."/>
            <person name="Takaki Y."/>
            <person name="Nishi S."/>
            <person name="Hori S."/>
            <person name="Arai W."/>
            <person name="Tsubouchi T."/>
            <person name="Morono Y."/>
            <person name="Uchiyama I."/>
            <person name="Ito T."/>
            <person name="Fujiyama A."/>
            <person name="Inagaki F."/>
            <person name="Takami H."/>
        </authorList>
    </citation>
    <scope>NUCLEOTIDE SEQUENCE</scope>
    <source>
        <strain evidence="1">Expedition CK06-06</strain>
    </source>
</reference>
<comment type="caution">
    <text evidence="1">The sequence shown here is derived from an EMBL/GenBank/DDBJ whole genome shotgun (WGS) entry which is preliminary data.</text>
</comment>
<gene>
    <name evidence="1" type="ORF">S01H4_05597</name>
</gene>
<proteinExistence type="predicted"/>
<protein>
    <submittedName>
        <fullName evidence="1">Uncharacterized protein</fullName>
    </submittedName>
</protein>
<feature type="non-terminal residue" evidence="1">
    <location>
        <position position="254"/>
    </location>
</feature>
<dbReference type="EMBL" id="BART01001641">
    <property type="protein sequence ID" value="GAG71930.1"/>
    <property type="molecule type" value="Genomic_DNA"/>
</dbReference>
<evidence type="ECO:0000313" key="1">
    <source>
        <dbReference type="EMBL" id="GAG71930.1"/>
    </source>
</evidence>
<accession>X0ZQE6</accession>